<dbReference type="InterPro" id="IPR003369">
    <property type="entry name" value="TatA/B/E"/>
</dbReference>
<reference evidence="8 9" key="1">
    <citation type="submission" date="2017-06" db="EMBL/GenBank/DDBJ databases">
        <authorList>
            <consortium name="Pathogen Informatics"/>
        </authorList>
    </citation>
    <scope>NUCLEOTIDE SEQUENCE [LARGE SCALE GENOMIC DNA]</scope>
    <source>
        <strain evidence="8 9">NCTC11865</strain>
    </source>
</reference>
<keyword evidence="4" id="KW-0653">Protein transport</keyword>
<keyword evidence="5" id="KW-1133">Transmembrane helix</keyword>
<evidence type="ECO:0000313" key="8">
    <source>
        <dbReference type="EMBL" id="SNV33388.1"/>
    </source>
</evidence>
<keyword evidence="2" id="KW-0813">Transport</keyword>
<protein>
    <submittedName>
        <fullName evidence="8">Sec-independent translocase</fullName>
    </submittedName>
</protein>
<dbReference type="NCBIfam" id="NF002377">
    <property type="entry name" value="PRK01371.1-4"/>
    <property type="match status" value="1"/>
</dbReference>
<dbReference type="GO" id="GO:0015031">
    <property type="term" value="P:protein transport"/>
    <property type="evidence" value="ECO:0007669"/>
    <property type="project" value="InterPro"/>
</dbReference>
<dbReference type="EMBL" id="LT906441">
    <property type="protein sequence ID" value="SNV33388.1"/>
    <property type="molecule type" value="Genomic_DNA"/>
</dbReference>
<dbReference type="Pfam" id="PF02416">
    <property type="entry name" value="TatA_B_E"/>
    <property type="match status" value="1"/>
</dbReference>
<keyword evidence="3" id="KW-0812">Transmembrane</keyword>
<dbReference type="Gene3D" id="1.20.5.3310">
    <property type="match status" value="1"/>
</dbReference>
<dbReference type="KEGG" id="cgrn:4412665_00943"/>
<dbReference type="RefSeq" id="WP_021105966.1">
    <property type="nucleotide sequence ID" value="NZ_AP026710.1"/>
</dbReference>
<dbReference type="AlphaFoldDB" id="A0A239WHN5"/>
<gene>
    <name evidence="8" type="ORF">SAMEA4412665_00943</name>
</gene>
<dbReference type="NCBIfam" id="NF002375">
    <property type="entry name" value="PRK01371.1-2"/>
    <property type="match status" value="1"/>
</dbReference>
<dbReference type="Proteomes" id="UP000215332">
    <property type="component" value="Chromosome 1"/>
</dbReference>
<evidence type="ECO:0000256" key="3">
    <source>
        <dbReference type="ARBA" id="ARBA00022692"/>
    </source>
</evidence>
<evidence type="ECO:0000256" key="7">
    <source>
        <dbReference type="ARBA" id="ARBA00023136"/>
    </source>
</evidence>
<comment type="subcellular location">
    <subcellularLocation>
        <location evidence="1">Membrane</location>
        <topology evidence="1">Single-pass membrane protein</topology>
    </subcellularLocation>
</comment>
<dbReference type="eggNOG" id="COG1826">
    <property type="taxonomic scope" value="Bacteria"/>
</dbReference>
<accession>A0A2W5CUQ1</accession>
<evidence type="ECO:0000256" key="6">
    <source>
        <dbReference type="ARBA" id="ARBA00023010"/>
    </source>
</evidence>
<evidence type="ECO:0000256" key="2">
    <source>
        <dbReference type="ARBA" id="ARBA00022448"/>
    </source>
</evidence>
<keyword evidence="7" id="KW-0472">Membrane</keyword>
<name>A0A239WHN5_9ACTN</name>
<evidence type="ECO:0000256" key="1">
    <source>
        <dbReference type="ARBA" id="ARBA00004167"/>
    </source>
</evidence>
<dbReference type="GO" id="GO:0016020">
    <property type="term" value="C:membrane"/>
    <property type="evidence" value="ECO:0007669"/>
    <property type="project" value="UniProtKB-ARBA"/>
</dbReference>
<sequence>MSTASPSEIGVLIILGVLIFGPEKLPEFARKAARVTHYLKNIANSTRDQLRDELGPEFADLDYRDLNPKNFVRKYVINGMQDDIDDLRSDLHDVQTALDLSTVDDPAATSAVSESQSQEESVEVVDGMVVPFDVEAT</sequence>
<accession>A0A239WHN5</accession>
<proteinExistence type="predicted"/>
<evidence type="ECO:0000256" key="5">
    <source>
        <dbReference type="ARBA" id="ARBA00022989"/>
    </source>
</evidence>
<dbReference type="PRINTS" id="PR01506">
    <property type="entry name" value="TATBPROTEIN"/>
</dbReference>
<dbReference type="GeneID" id="85153505"/>
<evidence type="ECO:0000313" key="9">
    <source>
        <dbReference type="Proteomes" id="UP000215332"/>
    </source>
</evidence>
<keyword evidence="6" id="KW-0811">Translocation</keyword>
<evidence type="ECO:0000256" key="4">
    <source>
        <dbReference type="ARBA" id="ARBA00022927"/>
    </source>
</evidence>
<organism evidence="8 9">
    <name type="scientific">Cutibacterium granulosum</name>
    <dbReference type="NCBI Taxonomy" id="33011"/>
    <lineage>
        <taxon>Bacteria</taxon>
        <taxon>Bacillati</taxon>
        <taxon>Actinomycetota</taxon>
        <taxon>Actinomycetes</taxon>
        <taxon>Propionibacteriales</taxon>
        <taxon>Propionibacteriaceae</taxon>
        <taxon>Cutibacterium</taxon>
    </lineage>
</organism>